<keyword evidence="5 12" id="KW-0547">Nucleotide-binding</keyword>
<accession>A0A9D9ELA8</accession>
<dbReference type="InterPro" id="IPR050929">
    <property type="entry name" value="PFKA"/>
</dbReference>
<evidence type="ECO:0000256" key="2">
    <source>
        <dbReference type="ARBA" id="ARBA00003138"/>
    </source>
</evidence>
<dbReference type="PRINTS" id="PR00476">
    <property type="entry name" value="PHFRCTKINASE"/>
</dbReference>
<dbReference type="GO" id="GO:0047334">
    <property type="term" value="F:diphosphate-fructose-6-phosphate 1-phosphotransferase activity"/>
    <property type="evidence" value="ECO:0007669"/>
    <property type="project" value="UniProtKB-EC"/>
</dbReference>
<reference evidence="14" key="1">
    <citation type="submission" date="2020-10" db="EMBL/GenBank/DDBJ databases">
        <authorList>
            <person name="Gilroy R."/>
        </authorList>
    </citation>
    <scope>NUCLEOTIDE SEQUENCE</scope>
    <source>
        <strain evidence="14">B3-4054</strain>
    </source>
</reference>
<comment type="catalytic activity">
    <reaction evidence="11">
        <text>beta-D-fructose 6-phosphate + diphosphate = beta-D-fructose 1,6-bisphosphate + phosphate + H(+)</text>
        <dbReference type="Rhea" id="RHEA:13613"/>
        <dbReference type="ChEBI" id="CHEBI:15378"/>
        <dbReference type="ChEBI" id="CHEBI:32966"/>
        <dbReference type="ChEBI" id="CHEBI:33019"/>
        <dbReference type="ChEBI" id="CHEBI:43474"/>
        <dbReference type="ChEBI" id="CHEBI:57634"/>
        <dbReference type="EC" id="2.7.1.90"/>
    </reaction>
</comment>
<name>A0A9D9ELA8_9SPIR</name>
<keyword evidence="9 12" id="KW-0324">Glycolysis</keyword>
<comment type="catalytic activity">
    <reaction evidence="10 12">
        <text>beta-D-fructose 6-phosphate + ATP = beta-D-fructose 1,6-bisphosphate + ADP + H(+)</text>
        <dbReference type="Rhea" id="RHEA:16109"/>
        <dbReference type="ChEBI" id="CHEBI:15378"/>
        <dbReference type="ChEBI" id="CHEBI:30616"/>
        <dbReference type="ChEBI" id="CHEBI:32966"/>
        <dbReference type="ChEBI" id="CHEBI:57634"/>
        <dbReference type="ChEBI" id="CHEBI:456216"/>
        <dbReference type="EC" id="2.7.1.11"/>
    </reaction>
</comment>
<dbReference type="EMBL" id="JADIMS010000011">
    <property type="protein sequence ID" value="MBO8449593.1"/>
    <property type="molecule type" value="Genomic_DNA"/>
</dbReference>
<comment type="function">
    <text evidence="12">Catalyzes the phosphorylation of D-fructose 6-phosphate to fructose 1,6-bisphosphate by ATP, the first committing step of glycolysis.</text>
</comment>
<feature type="binding site" evidence="12">
    <location>
        <begin position="180"/>
        <end position="183"/>
    </location>
    <ligand>
        <name>ATP</name>
        <dbReference type="ChEBI" id="CHEBI:30616"/>
    </ligand>
</feature>
<dbReference type="InterPro" id="IPR012004">
    <property type="entry name" value="PyroP-dep_PFK_TP0108"/>
</dbReference>
<dbReference type="GO" id="GO:0006002">
    <property type="term" value="P:fructose 6-phosphate metabolic process"/>
    <property type="evidence" value="ECO:0007669"/>
    <property type="project" value="InterPro"/>
</dbReference>
<dbReference type="FunFam" id="3.40.50.450:FF:000002">
    <property type="entry name" value="ATP-dependent 6-phosphofructokinase"/>
    <property type="match status" value="1"/>
</dbReference>
<evidence type="ECO:0000256" key="4">
    <source>
        <dbReference type="ARBA" id="ARBA00022723"/>
    </source>
</evidence>
<feature type="binding site" evidence="12">
    <location>
        <position position="310"/>
    </location>
    <ligand>
        <name>substrate</name>
    </ligand>
</feature>
<evidence type="ECO:0000313" key="14">
    <source>
        <dbReference type="EMBL" id="MBO8449593.1"/>
    </source>
</evidence>
<keyword evidence="3 12" id="KW-0808">Transferase</keyword>
<comment type="similarity">
    <text evidence="12">Belongs to the phosphofructokinase type A (PFKA) family. PPi-dependent PFK group II subfamily. Atypical ATP-dependent clade 'X' sub-subfamily.</text>
</comment>
<sequence length="455" mass="49920">MDNKIYDFSISTLGECKVQSPIQLSTKPGDFIANYVTDNEFIRYRVDCSKGEEEESLSNANLLEKAGPREKIFFNPSHVHAAVITCGGLCPGLNDVIRAVVRCLWIRYGVRRISGIRFGFKGLLPEYGYDVIPLDPDKVDDCHKTGGSMLGTSRGGGNRVIEIADAIENLNVNMVFIIGGDGTQRGSLEVAEEIERRGLKIAVVGIPKTVDNDLSFIQKSFGFDTAVVKATEAVAAAHMEAHSQINGIGLVKLMGRESGFIATHTAIASHEANFVLIPEVPFDLEGPNGFLSVLEKRLRRRHHAVIVVAEGAGQDLMQTEEGTDDSGNRRLADIGIFLRDKMQEYFQRIGLHINLKYIDPSYQIRSAPAAAVDSIYCERLGNNAVHAAMAGKTKLLIGLVHNKFVHLPIAVATSKRNYVNPEGSLWRDALDATGQPVLMVNDKAAFFQKSVKRQI</sequence>
<dbReference type="PANTHER" id="PTHR45770">
    <property type="entry name" value="ATP-DEPENDENT 6-PHOSPHOFRUCTOKINASE 1"/>
    <property type="match status" value="1"/>
</dbReference>
<evidence type="ECO:0000256" key="6">
    <source>
        <dbReference type="ARBA" id="ARBA00022777"/>
    </source>
</evidence>
<evidence type="ECO:0000256" key="3">
    <source>
        <dbReference type="ARBA" id="ARBA00022679"/>
    </source>
</evidence>
<keyword evidence="7 12" id="KW-0067">ATP-binding</keyword>
<keyword evidence="4 12" id="KW-0479">Metal-binding</keyword>
<dbReference type="NCBIfam" id="NF005301">
    <property type="entry name" value="PRK06830.1"/>
    <property type="match status" value="1"/>
</dbReference>
<dbReference type="InterPro" id="IPR000023">
    <property type="entry name" value="Phosphofructokinase_dom"/>
</dbReference>
<feature type="active site" description="Proton acceptor" evidence="12">
    <location>
        <position position="211"/>
    </location>
</feature>
<evidence type="ECO:0000256" key="12">
    <source>
        <dbReference type="HAMAP-Rule" id="MF_01981"/>
    </source>
</evidence>
<evidence type="ECO:0000256" key="8">
    <source>
        <dbReference type="ARBA" id="ARBA00022842"/>
    </source>
</evidence>
<dbReference type="EC" id="2.7.1.11" evidence="12"/>
<evidence type="ECO:0000313" key="15">
    <source>
        <dbReference type="Proteomes" id="UP000823616"/>
    </source>
</evidence>
<proteinExistence type="inferred from homology"/>
<comment type="function">
    <text evidence="2">Catalyzes the phosphorylation of D-fructose 6-phosphate, the first committing step of glycolysis. Uses inorganic phosphate (PPi) as phosphoryl donor instead of ATP like common ATP-dependent phosphofructokinases (ATP-PFKs), which renders the reaction reversible, and can thus function both in glycolysis and gluconeogenesis. Consistently, PPi-PFK can replace the enzymes of both the forward (ATP-PFK) and reverse (fructose-bisphosphatase (FBPase)) reactions.</text>
</comment>
<comment type="subcellular location">
    <subcellularLocation>
        <location evidence="12">Cytoplasm</location>
    </subcellularLocation>
</comment>
<dbReference type="GO" id="GO:0003872">
    <property type="term" value="F:6-phosphofructokinase activity"/>
    <property type="evidence" value="ECO:0007669"/>
    <property type="project" value="UniProtKB-UniRule"/>
</dbReference>
<keyword evidence="8 12" id="KW-0460">Magnesium</keyword>
<keyword evidence="6 12" id="KW-0418">Kinase</keyword>
<evidence type="ECO:0000256" key="9">
    <source>
        <dbReference type="ARBA" id="ARBA00023152"/>
    </source>
</evidence>
<evidence type="ECO:0000256" key="5">
    <source>
        <dbReference type="ARBA" id="ARBA00022741"/>
    </source>
</evidence>
<comment type="cofactor">
    <cofactor evidence="1 12">
        <name>Mg(2+)</name>
        <dbReference type="ChEBI" id="CHEBI:18420"/>
    </cofactor>
</comment>
<dbReference type="Proteomes" id="UP000823616">
    <property type="component" value="Unassembled WGS sequence"/>
</dbReference>
<comment type="caution">
    <text evidence="14">The sequence shown here is derived from an EMBL/GenBank/DDBJ whole genome shotgun (WGS) entry which is preliminary data.</text>
</comment>
<dbReference type="GO" id="GO:0005524">
    <property type="term" value="F:ATP binding"/>
    <property type="evidence" value="ECO:0007669"/>
    <property type="project" value="UniProtKB-KW"/>
</dbReference>
<dbReference type="GO" id="GO:0005737">
    <property type="term" value="C:cytoplasm"/>
    <property type="evidence" value="ECO:0007669"/>
    <property type="project" value="UniProtKB-SubCell"/>
</dbReference>
<dbReference type="HAMAP" id="MF_01981">
    <property type="entry name" value="Phosphofructokinase_II_X"/>
    <property type="match status" value="1"/>
</dbReference>
<keyword evidence="12" id="KW-0963">Cytoplasm</keyword>
<feature type="site" description="Important for substrate specificity; cannot use PPi as phosphoryl donor" evidence="12">
    <location>
        <position position="182"/>
    </location>
</feature>
<feature type="binding site" evidence="12">
    <location>
        <position position="88"/>
    </location>
    <ligand>
        <name>ATP</name>
        <dbReference type="ChEBI" id="CHEBI:30616"/>
    </ligand>
</feature>
<protein>
    <recommendedName>
        <fullName evidence="12">ATP-dependent 6-phosphofructokinase</fullName>
        <shortName evidence="12">ATP-PFK</shortName>
        <shortName evidence="12">Phosphofructokinase</shortName>
        <ecNumber evidence="12">2.7.1.11</ecNumber>
    </recommendedName>
    <alternativeName>
        <fullName evidence="12">Phosphohexokinase</fullName>
    </alternativeName>
</protein>
<reference evidence="14" key="2">
    <citation type="journal article" date="2021" name="PeerJ">
        <title>Extensive microbial diversity within the chicken gut microbiome revealed by metagenomics and culture.</title>
        <authorList>
            <person name="Gilroy R."/>
            <person name="Ravi A."/>
            <person name="Getino M."/>
            <person name="Pursley I."/>
            <person name="Horton D.L."/>
            <person name="Alikhan N.F."/>
            <person name="Baker D."/>
            <person name="Gharbi K."/>
            <person name="Hall N."/>
            <person name="Watson M."/>
            <person name="Adriaenssens E.M."/>
            <person name="Foster-Nyarko E."/>
            <person name="Jarju S."/>
            <person name="Secka A."/>
            <person name="Antonio M."/>
            <person name="Oren A."/>
            <person name="Chaudhuri R.R."/>
            <person name="La Ragione R."/>
            <person name="Hildebrand F."/>
            <person name="Pallen M.J."/>
        </authorList>
    </citation>
    <scope>NUCLEOTIDE SEQUENCE</scope>
    <source>
        <strain evidence="14">B3-4054</strain>
    </source>
</reference>
<dbReference type="PIRSF" id="PIRSF000534">
    <property type="entry name" value="PPi_PFK_TP0108"/>
    <property type="match status" value="1"/>
</dbReference>
<feature type="binding site" evidence="12">
    <location>
        <position position="181"/>
    </location>
    <ligand>
        <name>Mg(2+)</name>
        <dbReference type="ChEBI" id="CHEBI:18420"/>
        <note>catalytic</note>
    </ligand>
</feature>
<feature type="binding site" evidence="12">
    <location>
        <begin position="154"/>
        <end position="155"/>
    </location>
    <ligand>
        <name>ATP</name>
        <dbReference type="ChEBI" id="CHEBI:30616"/>
    </ligand>
</feature>
<feature type="binding site" evidence="12">
    <location>
        <begin position="209"/>
        <end position="211"/>
    </location>
    <ligand>
        <name>substrate</name>
    </ligand>
</feature>
<dbReference type="Gene3D" id="3.40.50.450">
    <property type="match status" value="1"/>
</dbReference>
<dbReference type="GO" id="GO:0046872">
    <property type="term" value="F:metal ion binding"/>
    <property type="evidence" value="ECO:0007669"/>
    <property type="project" value="UniProtKB-KW"/>
</dbReference>
<evidence type="ECO:0000259" key="13">
    <source>
        <dbReference type="Pfam" id="PF00365"/>
    </source>
</evidence>
<feature type="binding site" evidence="12">
    <location>
        <begin position="362"/>
        <end position="365"/>
    </location>
    <ligand>
        <name>substrate</name>
    </ligand>
</feature>
<evidence type="ECO:0000256" key="7">
    <source>
        <dbReference type="ARBA" id="ARBA00022840"/>
    </source>
</evidence>
<dbReference type="InterPro" id="IPR035966">
    <property type="entry name" value="PKF_sf"/>
</dbReference>
<dbReference type="Pfam" id="PF00365">
    <property type="entry name" value="PFK"/>
    <property type="match status" value="1"/>
</dbReference>
<gene>
    <name evidence="12" type="primary">pfkA</name>
    <name evidence="14" type="ORF">IAA96_00600</name>
</gene>
<feature type="binding site" evidence="12">
    <location>
        <begin position="254"/>
        <end position="256"/>
    </location>
    <ligand>
        <name>substrate</name>
    </ligand>
</feature>
<evidence type="ECO:0000256" key="11">
    <source>
        <dbReference type="ARBA" id="ARBA00048072"/>
    </source>
</evidence>
<evidence type="ECO:0000256" key="1">
    <source>
        <dbReference type="ARBA" id="ARBA00001946"/>
    </source>
</evidence>
<dbReference type="SUPFAM" id="SSF53784">
    <property type="entry name" value="Phosphofructokinase"/>
    <property type="match status" value="1"/>
</dbReference>
<comment type="pathway">
    <text evidence="12">Carbohydrate degradation; glycolysis; D-glyceraldehyde 3-phosphate and glycerone phosphate from D-glucose: step 3/4.</text>
</comment>
<evidence type="ECO:0000256" key="10">
    <source>
        <dbReference type="ARBA" id="ARBA00048070"/>
    </source>
</evidence>
<comment type="subunit">
    <text evidence="12">Homodimer.</text>
</comment>
<organism evidence="14 15">
    <name type="scientific">Candidatus Avitreponema avistercoris</name>
    <dbReference type="NCBI Taxonomy" id="2840705"/>
    <lineage>
        <taxon>Bacteria</taxon>
        <taxon>Pseudomonadati</taxon>
        <taxon>Spirochaetota</taxon>
        <taxon>Spirochaetia</taxon>
        <taxon>Spirochaetales</taxon>
        <taxon>Candidatus Avitreponema</taxon>
    </lineage>
</organism>
<dbReference type="InterPro" id="IPR022953">
    <property type="entry name" value="ATP_PFK"/>
</dbReference>
<feature type="domain" description="Phosphofructokinase" evidence="13">
    <location>
        <begin position="81"/>
        <end position="387"/>
    </location>
</feature>
<dbReference type="AlphaFoldDB" id="A0A9D9ELA8"/>